<evidence type="ECO:0000313" key="6">
    <source>
        <dbReference type="Proteomes" id="UP000694557"/>
    </source>
</evidence>
<protein>
    <recommendedName>
        <fullName evidence="4">Ig-like domain-containing protein</fullName>
    </recommendedName>
</protein>
<dbReference type="InterPro" id="IPR007110">
    <property type="entry name" value="Ig-like_dom"/>
</dbReference>
<dbReference type="GeneTree" id="ENSGT00950000182977"/>
<dbReference type="CDD" id="cd05716">
    <property type="entry name" value="IgV_pIgR_like"/>
    <property type="match status" value="1"/>
</dbReference>
<dbReference type="Pfam" id="PF07686">
    <property type="entry name" value="V-set"/>
    <property type="match status" value="1"/>
</dbReference>
<evidence type="ECO:0000256" key="3">
    <source>
        <dbReference type="ARBA" id="ARBA00023136"/>
    </source>
</evidence>
<dbReference type="InterPro" id="IPR013783">
    <property type="entry name" value="Ig-like_fold"/>
</dbReference>
<organism evidence="5 6">
    <name type="scientific">Oncorhynchus kisutch</name>
    <name type="common">Coho salmon</name>
    <name type="synonym">Salmo kisutch</name>
    <dbReference type="NCBI Taxonomy" id="8019"/>
    <lineage>
        <taxon>Eukaryota</taxon>
        <taxon>Metazoa</taxon>
        <taxon>Chordata</taxon>
        <taxon>Craniata</taxon>
        <taxon>Vertebrata</taxon>
        <taxon>Euteleostomi</taxon>
        <taxon>Actinopterygii</taxon>
        <taxon>Neopterygii</taxon>
        <taxon>Teleostei</taxon>
        <taxon>Protacanthopterygii</taxon>
        <taxon>Salmoniformes</taxon>
        <taxon>Salmonidae</taxon>
        <taxon>Salmoninae</taxon>
        <taxon>Oncorhynchus</taxon>
    </lineage>
</organism>
<reference evidence="5" key="2">
    <citation type="submission" date="2025-09" db="UniProtKB">
        <authorList>
            <consortium name="Ensembl"/>
        </authorList>
    </citation>
    <scope>IDENTIFICATION</scope>
</reference>
<dbReference type="InterPro" id="IPR013106">
    <property type="entry name" value="Ig_V-set"/>
</dbReference>
<dbReference type="Ensembl" id="ENSOKIT00005105594.1">
    <property type="protein sequence ID" value="ENSOKIP00005098535.1"/>
    <property type="gene ID" value="ENSOKIG00005043301.1"/>
</dbReference>
<evidence type="ECO:0000256" key="2">
    <source>
        <dbReference type="ARBA" id="ARBA00022692"/>
    </source>
</evidence>
<keyword evidence="6" id="KW-1185">Reference proteome</keyword>
<name>A0A8C7K779_ONCKI</name>
<proteinExistence type="predicted"/>
<dbReference type="Gene3D" id="2.60.40.10">
    <property type="entry name" value="Immunoglobulins"/>
    <property type="match status" value="2"/>
</dbReference>
<dbReference type="GO" id="GO:0004888">
    <property type="term" value="F:transmembrane signaling receptor activity"/>
    <property type="evidence" value="ECO:0007669"/>
    <property type="project" value="TreeGrafter"/>
</dbReference>
<dbReference type="PANTHER" id="PTHR11860">
    <property type="entry name" value="POLYMERIC-IMMUNOGLOBULIN RECEPTOR"/>
    <property type="match status" value="1"/>
</dbReference>
<dbReference type="Proteomes" id="UP000694557">
    <property type="component" value="Unassembled WGS sequence"/>
</dbReference>
<accession>A0A8C7K779</accession>
<evidence type="ECO:0000256" key="1">
    <source>
        <dbReference type="ARBA" id="ARBA00004370"/>
    </source>
</evidence>
<dbReference type="PANTHER" id="PTHR11860:SF87">
    <property type="entry name" value="CMRF35-LIKE MOLECULE 8"/>
    <property type="match status" value="1"/>
</dbReference>
<dbReference type="GO" id="GO:0005886">
    <property type="term" value="C:plasma membrane"/>
    <property type="evidence" value="ECO:0007669"/>
    <property type="project" value="TreeGrafter"/>
</dbReference>
<keyword evidence="3" id="KW-0472">Membrane</keyword>
<dbReference type="AlphaFoldDB" id="A0A8C7K779"/>
<evidence type="ECO:0000313" key="5">
    <source>
        <dbReference type="Ensembl" id="ENSOKIP00005098535.1"/>
    </source>
</evidence>
<dbReference type="SUPFAM" id="SSF48726">
    <property type="entry name" value="Immunoglobulin"/>
    <property type="match status" value="2"/>
</dbReference>
<dbReference type="InterPro" id="IPR050671">
    <property type="entry name" value="CD300_family_receptors"/>
</dbReference>
<sequence>MANHIVLYSNLNVFCVDMSTGRHVSVQTGGSITIPCSYDQYYINHVKYWCKGTHWTHLTLTRTSDANNRTVFTVTMSGLKMENTDWYWCRVGELEMPVHITVSTQAGAYGVSTVSKVSVKTGNYITIPCRYDQRYIQYVKYWCQGDYWNSCSALVRTDQPKISGTVSISDDVTRRIFSVNMTDLQPEDSGYYWCAVETAGRDQNTYLHLSVTTGKIHATLYFSKVE</sequence>
<dbReference type="PROSITE" id="PS50835">
    <property type="entry name" value="IG_LIKE"/>
    <property type="match status" value="1"/>
</dbReference>
<dbReference type="InterPro" id="IPR036179">
    <property type="entry name" value="Ig-like_dom_sf"/>
</dbReference>
<keyword evidence="2" id="KW-0812">Transmembrane</keyword>
<reference evidence="5" key="1">
    <citation type="submission" date="2025-08" db="UniProtKB">
        <authorList>
            <consortium name="Ensembl"/>
        </authorList>
    </citation>
    <scope>IDENTIFICATION</scope>
</reference>
<dbReference type="SMART" id="SM00409">
    <property type="entry name" value="IG"/>
    <property type="match status" value="2"/>
</dbReference>
<evidence type="ECO:0000259" key="4">
    <source>
        <dbReference type="PROSITE" id="PS50835"/>
    </source>
</evidence>
<comment type="subcellular location">
    <subcellularLocation>
        <location evidence="1">Membrane</location>
    </subcellularLocation>
</comment>
<feature type="domain" description="Ig-like" evidence="4">
    <location>
        <begin position="97"/>
        <end position="212"/>
    </location>
</feature>
<dbReference type="InterPro" id="IPR003599">
    <property type="entry name" value="Ig_sub"/>
</dbReference>